<evidence type="ECO:0000313" key="1">
    <source>
        <dbReference type="EMBL" id="TCL01195.1"/>
    </source>
</evidence>
<dbReference type="OrthoDB" id="8347948at2"/>
<evidence type="ECO:0000313" key="2">
    <source>
        <dbReference type="Proteomes" id="UP000295673"/>
    </source>
</evidence>
<reference evidence="1 2" key="1">
    <citation type="submission" date="2019-03" db="EMBL/GenBank/DDBJ databases">
        <title>Genomic Encyclopedia of Archaeal and Bacterial Type Strains, Phase II (KMG-II): from individual species to whole genera.</title>
        <authorList>
            <person name="Goeker M."/>
        </authorList>
    </citation>
    <scope>NUCLEOTIDE SEQUENCE [LARGE SCALE GENOMIC DNA]</scope>
    <source>
        <strain evidence="1 2">DSM 26433</strain>
    </source>
</reference>
<organism evidence="1 2">
    <name type="scientific">Shimia isoporae</name>
    <dbReference type="NCBI Taxonomy" id="647720"/>
    <lineage>
        <taxon>Bacteria</taxon>
        <taxon>Pseudomonadati</taxon>
        <taxon>Pseudomonadota</taxon>
        <taxon>Alphaproteobacteria</taxon>
        <taxon>Rhodobacterales</taxon>
        <taxon>Roseobacteraceae</taxon>
    </lineage>
</organism>
<comment type="caution">
    <text evidence="1">The sequence shown here is derived from an EMBL/GenBank/DDBJ whole genome shotgun (WGS) entry which is preliminary data.</text>
</comment>
<gene>
    <name evidence="1" type="ORF">BXY66_2504</name>
</gene>
<dbReference type="RefSeq" id="WP_132860534.1">
    <property type="nucleotide sequence ID" value="NZ_SMGR01000002.1"/>
</dbReference>
<dbReference type="EMBL" id="SMGR01000002">
    <property type="protein sequence ID" value="TCL01195.1"/>
    <property type="molecule type" value="Genomic_DNA"/>
</dbReference>
<accession>A0A4R1N3T3</accession>
<name>A0A4R1N3T3_9RHOB</name>
<keyword evidence="2" id="KW-1185">Reference proteome</keyword>
<proteinExistence type="predicted"/>
<protein>
    <submittedName>
        <fullName evidence="1">Uncharacterized protein</fullName>
    </submittedName>
</protein>
<sequence>MLVFLAHAIEQLDLAAEHISKGDPNNARFGLMLTDNVLELVLHQMAKDEQRERTNFLNREKTYADESDLRAALGRHFDAKISFFRSHNKLSAEEAESITICHSYRNEVYHIGLHHQDILPALARFYFYLVCGVLGRYKTNTMSYSPSMVLPERAQKHLGSKPISFHVFDEYQSGCLTLQEGISFEASNLVSSLADHMTEIIEQQDIGVGMIATAGPRQMTRDEAIVESQAWRLAFKEEGKKFATGKWSGGSVFDFVNWIGANYPFKNRRDPTPSWQKREQSLRLEKNPHKALKKYKDFMTQTENIREVIEESHMQVEMYIDEQIDRMRGK</sequence>
<dbReference type="AlphaFoldDB" id="A0A4R1N3T3"/>
<dbReference type="Proteomes" id="UP000295673">
    <property type="component" value="Unassembled WGS sequence"/>
</dbReference>